<keyword evidence="3" id="KW-1185">Reference proteome</keyword>
<reference evidence="2 3" key="2">
    <citation type="journal article" date="2015" name="Genome Announc.">
        <title>Genome Sequence of the Sulfate-Reducing Thermophilic Bacterium Thermodesulfovibrio yellowstonii Strain DSM 11347T (Phylum Nitrospirae).</title>
        <authorList>
            <person name="Bhatnagar S."/>
            <person name="Badger J.H."/>
            <person name="Madupu R."/>
            <person name="Khouri H.M."/>
            <person name="O'Connor E.M."/>
            <person name="Robb F.T."/>
            <person name="Ward N.L."/>
            <person name="Eisen J.A."/>
        </authorList>
    </citation>
    <scope>NUCLEOTIDE SEQUENCE [LARGE SCALE GENOMIC DNA]</scope>
    <source>
        <strain evidence="3">ATCC 51303 / DSM 11347 / YP87</strain>
    </source>
</reference>
<dbReference type="STRING" id="289376.THEYE_A1903"/>
<organism evidence="2 3">
    <name type="scientific">Thermodesulfovibrio yellowstonii (strain ATCC 51303 / DSM 11347 / YP87)</name>
    <dbReference type="NCBI Taxonomy" id="289376"/>
    <lineage>
        <taxon>Bacteria</taxon>
        <taxon>Pseudomonadati</taxon>
        <taxon>Nitrospirota</taxon>
        <taxon>Thermodesulfovibrionia</taxon>
        <taxon>Thermodesulfovibrionales</taxon>
        <taxon>Thermodesulfovibrionaceae</taxon>
        <taxon>Thermodesulfovibrio</taxon>
    </lineage>
</organism>
<accession>B5YI62</accession>
<sequence>MAVKPLSGGELESACRAYAAKAAQNTQQWIANNCRQKLSMTSQLLEYDYNRHYNRCKETLGTSINNDLQHQENLLKKCMGVSPPPQKPPQDSTGTPTDKKPEITKKELINNTQLKALSGWTIHEWYKPSNGKGEVISEPDGIRFRSTSGNHRIGIMQKLNVSVSTCKSLILTATVKADYQTLTGTGWQGREAPVAVFMAYTDANGVVHNFLSENPNDTARRMFWHGFYYADPVSPSITAYGTKVPKGQWYTYTFDLMTLYPKPVYIDFVGAEGAGWATRDGKIRFLSIQCMQ</sequence>
<evidence type="ECO:0000256" key="1">
    <source>
        <dbReference type="SAM" id="MobiDB-lite"/>
    </source>
</evidence>
<proteinExistence type="predicted"/>
<dbReference type="Proteomes" id="UP000000718">
    <property type="component" value="Chromosome"/>
</dbReference>
<protein>
    <submittedName>
        <fullName evidence="2">Uncharacterized protein</fullName>
    </submittedName>
</protein>
<gene>
    <name evidence="2" type="ordered locus">THEYE_A1903</name>
</gene>
<dbReference type="KEGG" id="tye:THEYE_A1903"/>
<dbReference type="PATRIC" id="fig|289376.4.peg.1859"/>
<dbReference type="EnsemblBacteria" id="ACI20691">
    <property type="protein sequence ID" value="ACI20691"/>
    <property type="gene ID" value="THEYE_A1903"/>
</dbReference>
<dbReference type="InParanoid" id="B5YI62"/>
<dbReference type="EMBL" id="CP001147">
    <property type="protein sequence ID" value="ACI20691.1"/>
    <property type="molecule type" value="Genomic_DNA"/>
</dbReference>
<dbReference type="OrthoDB" id="9820829at2"/>
<feature type="region of interest" description="Disordered" evidence="1">
    <location>
        <begin position="78"/>
        <end position="100"/>
    </location>
</feature>
<name>B5YI62_THEYD</name>
<evidence type="ECO:0000313" key="3">
    <source>
        <dbReference type="Proteomes" id="UP000000718"/>
    </source>
</evidence>
<evidence type="ECO:0000313" key="2">
    <source>
        <dbReference type="EMBL" id="ACI20691.1"/>
    </source>
</evidence>
<reference evidence="3" key="1">
    <citation type="submission" date="2008-08" db="EMBL/GenBank/DDBJ databases">
        <title>The complete genome sequence of Thermodesulfovibrio yellowstonii strain ATCC 51303 / DSM 11347 / YP87.</title>
        <authorList>
            <person name="Dodson R.J."/>
            <person name="Durkin A.S."/>
            <person name="Wu M."/>
            <person name="Eisen J."/>
            <person name="Sutton G."/>
        </authorList>
    </citation>
    <scope>NUCLEOTIDE SEQUENCE [LARGE SCALE GENOMIC DNA]</scope>
    <source>
        <strain evidence="3">ATCC 51303 / DSM 11347 / YP87</strain>
    </source>
</reference>
<dbReference type="HOGENOM" id="CLU_952954_0_0_0"/>
<dbReference type="AlphaFoldDB" id="B5YI62"/>